<evidence type="ECO:0000313" key="2">
    <source>
        <dbReference type="Proteomes" id="UP000479710"/>
    </source>
</evidence>
<dbReference type="Proteomes" id="UP000479710">
    <property type="component" value="Unassembled WGS sequence"/>
</dbReference>
<organism evidence="1 2">
    <name type="scientific">Oryza meyeriana var. granulata</name>
    <dbReference type="NCBI Taxonomy" id="110450"/>
    <lineage>
        <taxon>Eukaryota</taxon>
        <taxon>Viridiplantae</taxon>
        <taxon>Streptophyta</taxon>
        <taxon>Embryophyta</taxon>
        <taxon>Tracheophyta</taxon>
        <taxon>Spermatophyta</taxon>
        <taxon>Magnoliopsida</taxon>
        <taxon>Liliopsida</taxon>
        <taxon>Poales</taxon>
        <taxon>Poaceae</taxon>
        <taxon>BOP clade</taxon>
        <taxon>Oryzoideae</taxon>
        <taxon>Oryzeae</taxon>
        <taxon>Oryzinae</taxon>
        <taxon>Oryza</taxon>
        <taxon>Oryza meyeriana</taxon>
    </lineage>
</organism>
<name>A0A6G1BRJ8_9ORYZ</name>
<protein>
    <submittedName>
        <fullName evidence="1">Uncharacterized protein</fullName>
    </submittedName>
</protein>
<proteinExistence type="predicted"/>
<reference evidence="1 2" key="1">
    <citation type="submission" date="2019-11" db="EMBL/GenBank/DDBJ databases">
        <title>Whole genome sequence of Oryza granulata.</title>
        <authorList>
            <person name="Li W."/>
        </authorList>
    </citation>
    <scope>NUCLEOTIDE SEQUENCE [LARGE SCALE GENOMIC DNA]</scope>
    <source>
        <strain evidence="2">cv. Menghai</strain>
        <tissue evidence="1">Leaf</tissue>
    </source>
</reference>
<gene>
    <name evidence="1" type="ORF">E2562_002776</name>
</gene>
<keyword evidence="2" id="KW-1185">Reference proteome</keyword>
<comment type="caution">
    <text evidence="1">The sequence shown here is derived from an EMBL/GenBank/DDBJ whole genome shotgun (WGS) entry which is preliminary data.</text>
</comment>
<dbReference type="EMBL" id="SPHZ02000011">
    <property type="protein sequence ID" value="KAF0890381.1"/>
    <property type="molecule type" value="Genomic_DNA"/>
</dbReference>
<accession>A0A6G1BRJ8</accession>
<evidence type="ECO:0000313" key="1">
    <source>
        <dbReference type="EMBL" id="KAF0890381.1"/>
    </source>
</evidence>
<dbReference type="AlphaFoldDB" id="A0A6G1BRJ8"/>
<sequence length="81" mass="8735">MRGGGRRRPAARPGAVADVGPFLFPRRRPFLFAPLPEFELELDEATAEVLAVGQDAVVAPFVAVSHVYPVTGVGSILLLHW</sequence>